<reference evidence="3 4" key="1">
    <citation type="submission" date="2021-01" db="EMBL/GenBank/DDBJ databases">
        <title>Whole genome shotgun sequence of Catellatospora chokoriensis NBRC 107358.</title>
        <authorList>
            <person name="Komaki H."/>
            <person name="Tamura T."/>
        </authorList>
    </citation>
    <scope>NUCLEOTIDE SEQUENCE [LARGE SCALE GENOMIC DNA]</scope>
    <source>
        <strain evidence="3 4">NBRC 107358</strain>
    </source>
</reference>
<accession>A0A8J3JUH9</accession>
<name>A0A8J3JUH9_9ACTN</name>
<protein>
    <submittedName>
        <fullName evidence="3">Amidohydrolase</fullName>
    </submittedName>
</protein>
<dbReference type="InterPro" id="IPR052350">
    <property type="entry name" value="Metallo-dep_Lactonases"/>
</dbReference>
<proteinExistence type="inferred from homology"/>
<dbReference type="InterPro" id="IPR006680">
    <property type="entry name" value="Amidohydro-rel"/>
</dbReference>
<feature type="domain" description="Amidohydrolase-related" evidence="2">
    <location>
        <begin position="14"/>
        <end position="287"/>
    </location>
</feature>
<sequence>MIQQDLTGGRHVRIDAHHHLWTADYAWLAEPGLEPLRRDYTVEDLRRELPTGKVDATVLVEAGLCHIDETVRFLSLAEDAPEIAGVVGWASLTDPDLPGTIAALLAGRGGDLLVGLRDQVQGVTDPGYLARPDVRGALRAIGSAGLTFDLVVRADQLPACAAAVAAVPNTMFVLDHLGKPRITPDGLREWRDAVEPLAACDNAAAKLSGLLTEAGPDWTVEAIAPFVETALELFGPDRLLIGSDWPVCELVASYADALAAIGSCLSGLSPSERAAVAGGTAIRTYGLEINQ</sequence>
<dbReference type="Proteomes" id="UP000619293">
    <property type="component" value="Unassembled WGS sequence"/>
</dbReference>
<dbReference type="PANTHER" id="PTHR43569">
    <property type="entry name" value="AMIDOHYDROLASE"/>
    <property type="match status" value="1"/>
</dbReference>
<organism evidence="3 4">
    <name type="scientific">Catellatospora chokoriensis</name>
    <dbReference type="NCBI Taxonomy" id="310353"/>
    <lineage>
        <taxon>Bacteria</taxon>
        <taxon>Bacillati</taxon>
        <taxon>Actinomycetota</taxon>
        <taxon>Actinomycetes</taxon>
        <taxon>Micromonosporales</taxon>
        <taxon>Micromonosporaceae</taxon>
        <taxon>Catellatospora</taxon>
    </lineage>
</organism>
<keyword evidence="4" id="KW-1185">Reference proteome</keyword>
<gene>
    <name evidence="3" type="ORF">Cch02nite_47550</name>
</gene>
<evidence type="ECO:0000313" key="3">
    <source>
        <dbReference type="EMBL" id="GIF91311.1"/>
    </source>
</evidence>
<dbReference type="GO" id="GO:0016787">
    <property type="term" value="F:hydrolase activity"/>
    <property type="evidence" value="ECO:0007669"/>
    <property type="project" value="InterPro"/>
</dbReference>
<dbReference type="Gene3D" id="3.20.20.140">
    <property type="entry name" value="Metal-dependent hydrolases"/>
    <property type="match status" value="1"/>
</dbReference>
<comment type="similarity">
    <text evidence="1">Belongs to the metallo-dependent hydrolases superfamily.</text>
</comment>
<dbReference type="AlphaFoldDB" id="A0A8J3JUH9"/>
<dbReference type="EMBL" id="BONG01000031">
    <property type="protein sequence ID" value="GIF91311.1"/>
    <property type="molecule type" value="Genomic_DNA"/>
</dbReference>
<dbReference type="Pfam" id="PF04909">
    <property type="entry name" value="Amidohydro_2"/>
    <property type="match status" value="1"/>
</dbReference>
<dbReference type="PANTHER" id="PTHR43569:SF2">
    <property type="entry name" value="AMIDOHYDROLASE-RELATED DOMAIN-CONTAINING PROTEIN"/>
    <property type="match status" value="1"/>
</dbReference>
<evidence type="ECO:0000256" key="1">
    <source>
        <dbReference type="ARBA" id="ARBA00038310"/>
    </source>
</evidence>
<dbReference type="InterPro" id="IPR032466">
    <property type="entry name" value="Metal_Hydrolase"/>
</dbReference>
<comment type="caution">
    <text evidence="3">The sequence shown here is derived from an EMBL/GenBank/DDBJ whole genome shotgun (WGS) entry which is preliminary data.</text>
</comment>
<evidence type="ECO:0000259" key="2">
    <source>
        <dbReference type="Pfam" id="PF04909"/>
    </source>
</evidence>
<dbReference type="SUPFAM" id="SSF51556">
    <property type="entry name" value="Metallo-dependent hydrolases"/>
    <property type="match status" value="1"/>
</dbReference>
<evidence type="ECO:0000313" key="4">
    <source>
        <dbReference type="Proteomes" id="UP000619293"/>
    </source>
</evidence>